<dbReference type="Pfam" id="PF25791">
    <property type="entry name" value="WHD_BREX_BrxC"/>
    <property type="match status" value="1"/>
</dbReference>
<comment type="caution">
    <text evidence="3">The sequence shown here is derived from an EMBL/GenBank/DDBJ whole genome shotgun (WGS) entry which is preliminary data.</text>
</comment>
<evidence type="ECO:0000259" key="1">
    <source>
        <dbReference type="Pfam" id="PF25791"/>
    </source>
</evidence>
<dbReference type="RefSeq" id="WP_131308639.1">
    <property type="nucleotide sequence ID" value="NZ_SHPM01000018.1"/>
</dbReference>
<sequence>MNDELQLKQIFVKNIDEKIDGVVKASDDGKIADEVREYVLTNEIQTNLEQFLDTYNDPTADYTNGVWISGFFGSGKSHLLKILSHILGDAPTQHSTDDNNREPITRTEVIDNMKAKALQAENHELEGLLDANLRIPAMSLLFNIDSISQKGSKTALMDAFIRVFDDARGYYGANKYVAKLERDLDNNGCLEQFKTEFERLANKPWSKGRAQAAFSGSKIDQAFTAATGNEARDILKDYQKQYNPTIVDFADDVRDWLQRQPDNFRLVFLVDEVGQFIGTDIDRMLNLQTVTEELFSRTNGRVWVIVTSQEDIDAVVGDRTVRQGLDFTKIKGRFAINLKLSSADAIEVIQKRLLLKTEQGEAETEELWRKHHDELDSLFTFQGGGNTRQFRDTNKFGSKEDFTATYPLINYEFALFQAAMRGMSSAGFFEGQHRSVGERSLLATISSALVDYKDKPVGTLVPFSALYEGVSGTIQSTVNHRINQAPRELDAQTCRYALPLLKALLLVKHVEGFTANVRNLRILILDRFDENIPELEQHIRDTLDTLERQNYVHRTGDVYEYLTNDEQAIENEIKNVDVEDRQIRSRIGKIISGDILGSPQVNYGQGRQKITFRYGLSIDGIAQSTQRPITLNIITPMDSAEQDDKVLQSAGLRDELRVILGSNPLLLRDLYTLVRTEKYLQLHANEQGARKRIIDNKRDDLARMQVGLKATLAKALSAATLAYNGATLETTAREDAASIVTEGLQTLIGRLYTNLGMVDGLAYSEKDLPVVLADAGANADSATLAETDSVRNGLDLPAQEVCDYVTGEIRKDLTPTVRSIVQHFEGVPYGWPLADTLACLCHLYGAERIHLVLDGSRVPRTDVVKYLTNQKKTESMGVAIPKSYDSGKLKELRGFAGDYLGLTAGKLPADAEEMAQSIKNGLNAEITRIEALRNANTRFAFVAQLDEPVRRLRAVASMPDDWILESFPTESEEINTDRLLDDKEEIIDPILKVLNGVQRGTLVSGLDWIATNDSNFTLASAKIQKERDEVRAIADDPMLFRGNKVNLFNTRLTVLKEHLEAWIGEEREHALEVVQTVRGNIIGIDSYRNAREDAQHNALHTLEGAASKINDAKYIADIRQTADTVKGNLYLALVNQLDAARQQAEVQPDAVAVHDGPVVSTESVESGDTEPKHVDVSVEPTAQPVNRNIRVTPPRPKPMLVTENDVDEFLDEYRHELIAAIRAGKRILL</sequence>
<feature type="domain" description="Probable ATP-binding protein BrxC 4th six-stranded beta-sheet" evidence="2">
    <location>
        <begin position="576"/>
        <end position="747"/>
    </location>
</feature>
<dbReference type="NCBIfam" id="NF033441">
    <property type="entry name" value="BREX_BrxC"/>
    <property type="match status" value="1"/>
</dbReference>
<dbReference type="Proteomes" id="UP000293701">
    <property type="component" value="Unassembled WGS sequence"/>
</dbReference>
<dbReference type="InterPro" id="IPR058036">
    <property type="entry name" value="BREX_BrxC_4th"/>
</dbReference>
<proteinExistence type="predicted"/>
<reference evidence="3 4" key="1">
    <citation type="journal article" date="2018" name="Sci. Rep.">
        <title>Genomic diversity and distribution of Bifidobacterium longum subsp. longum across the human lifespan.</title>
        <authorList>
            <person name="Odamaki T."/>
            <person name="Bottacini F."/>
            <person name="Kato K."/>
            <person name="Mitsuyama E."/>
            <person name="Yoshida K."/>
            <person name="Horigome A."/>
            <person name="Xiao J.Z."/>
            <person name="van Sinderen D."/>
        </authorList>
    </citation>
    <scope>NUCLEOTIDE SEQUENCE [LARGE SCALE GENOMIC DNA]</scope>
    <source>
        <strain evidence="3 4">MCC10002</strain>
    </source>
</reference>
<evidence type="ECO:0000313" key="4">
    <source>
        <dbReference type="Proteomes" id="UP000293701"/>
    </source>
</evidence>
<dbReference type="InterPro" id="IPR058038">
    <property type="entry name" value="BREX_BrxC_wHTH"/>
</dbReference>
<dbReference type="Pfam" id="PF25796">
    <property type="entry name" value="BREX_BrxC_4th"/>
    <property type="match status" value="1"/>
</dbReference>
<feature type="domain" description="Probable ATP-binding protein BrxC winged helix-turn-helix" evidence="1">
    <location>
        <begin position="782"/>
        <end position="876"/>
    </location>
</feature>
<dbReference type="SUPFAM" id="SSF52540">
    <property type="entry name" value="P-loop containing nucleoside triphosphate hydrolases"/>
    <property type="match status" value="1"/>
</dbReference>
<protein>
    <recommendedName>
        <fullName evidence="5">BREX system P-loop protein BrxC</fullName>
    </recommendedName>
</protein>
<evidence type="ECO:0000313" key="3">
    <source>
        <dbReference type="EMBL" id="TCD74469.1"/>
    </source>
</evidence>
<evidence type="ECO:0000259" key="2">
    <source>
        <dbReference type="Pfam" id="PF25796"/>
    </source>
</evidence>
<dbReference type="EMBL" id="SHPM01000018">
    <property type="protein sequence ID" value="TCD74469.1"/>
    <property type="molecule type" value="Genomic_DNA"/>
</dbReference>
<accession>A0A4R0S752</accession>
<dbReference type="InterPro" id="IPR027417">
    <property type="entry name" value="P-loop_NTPase"/>
</dbReference>
<organism evidence="3 4">
    <name type="scientific">Bifidobacterium longum subsp. longum</name>
    <dbReference type="NCBI Taxonomy" id="1679"/>
    <lineage>
        <taxon>Bacteria</taxon>
        <taxon>Bacillati</taxon>
        <taxon>Actinomycetota</taxon>
        <taxon>Actinomycetes</taxon>
        <taxon>Bifidobacteriales</taxon>
        <taxon>Bifidobacteriaceae</taxon>
        <taxon>Bifidobacterium</taxon>
    </lineage>
</organism>
<gene>
    <name evidence="3" type="ORF">MCC10002_0976</name>
</gene>
<name>A0A4R0S752_BIFLL</name>
<evidence type="ECO:0008006" key="5">
    <source>
        <dbReference type="Google" id="ProtNLM"/>
    </source>
</evidence>
<dbReference type="InterPro" id="IPR047679">
    <property type="entry name" value="BREX_BrxC"/>
</dbReference>
<dbReference type="AlphaFoldDB" id="A0A4R0S752"/>